<evidence type="ECO:0000313" key="13">
    <source>
        <dbReference type="Proteomes" id="UP000231098"/>
    </source>
</evidence>
<dbReference type="EMBL" id="PEYV01000019">
    <property type="protein sequence ID" value="PIS21770.1"/>
    <property type="molecule type" value="Genomic_DNA"/>
</dbReference>
<dbReference type="PANTHER" id="PTHR11680:SF35">
    <property type="entry name" value="SERINE HYDROXYMETHYLTRANSFERASE 1"/>
    <property type="match status" value="1"/>
</dbReference>
<dbReference type="HAMAP" id="MF_00051">
    <property type="entry name" value="SHMT"/>
    <property type="match status" value="1"/>
</dbReference>
<feature type="binding site" evidence="9">
    <location>
        <begin position="114"/>
        <end position="116"/>
    </location>
    <ligand>
        <name>(6S)-5,6,7,8-tetrahydrofolate</name>
        <dbReference type="ChEBI" id="CHEBI:57453"/>
    </ligand>
</feature>
<evidence type="ECO:0000256" key="1">
    <source>
        <dbReference type="ARBA" id="ARBA00001933"/>
    </source>
</evidence>
<dbReference type="Pfam" id="PF00464">
    <property type="entry name" value="SHMT"/>
    <property type="match status" value="1"/>
</dbReference>
<comment type="caution">
    <text evidence="12">The sequence shown here is derived from an EMBL/GenBank/DDBJ whole genome shotgun (WGS) entry which is preliminary data.</text>
</comment>
<dbReference type="SUPFAM" id="SSF53383">
    <property type="entry name" value="PLP-dependent transferases"/>
    <property type="match status" value="1"/>
</dbReference>
<evidence type="ECO:0000256" key="5">
    <source>
        <dbReference type="ARBA" id="ARBA00022490"/>
    </source>
</evidence>
<comment type="pathway">
    <text evidence="9">One-carbon metabolism; tetrahydrofolate interconversion.</text>
</comment>
<evidence type="ECO:0000256" key="9">
    <source>
        <dbReference type="HAMAP-Rule" id="MF_00051"/>
    </source>
</evidence>
<sequence length="403" mass="44086">MEKILDLIKLEEKRQEETLDFIPSENIVSKDVLTAIGSVLTNKYAEGKVGARYYQGNEIVDQIEQTTIDLAKKVFGAKFINVQALSGSPSNLAVYTALLNVGDKILGFDIRSGGHLTFGQKISLSGKLFDSHFFSVNKDTEILDYDEVLQVAKEVQPKLIVCGTSAYPRDFDWKRLKEIADSVGAYLLADISHTAGLIASGFQNSPIGIANVVTSTTHKTLRGPRGALIMTNEEELSQKIDRAVFPGLQGGPHLNTIAGIGVALEEAFLPYFKTYASQVIKNAKALVETLSKHGFRIVTGGTDNHLVLVDLRNKNISGIEAAVRLEKVGIITNANLIPFDPNPPKNPSGVRFGTPSVTTRGLKEKEMIIVASWINDVVSNRSDPKSLENVEREVLKMCSEFQI</sequence>
<evidence type="ECO:0000256" key="8">
    <source>
        <dbReference type="ARBA" id="ARBA00022898"/>
    </source>
</evidence>
<dbReference type="GO" id="GO:0004372">
    <property type="term" value="F:glycine hydroxymethyltransferase activity"/>
    <property type="evidence" value="ECO:0007669"/>
    <property type="project" value="UniProtKB-UniRule"/>
</dbReference>
<keyword evidence="7 9" id="KW-0808">Transferase</keyword>
<keyword evidence="5 9" id="KW-0963">Cytoplasm</keyword>
<evidence type="ECO:0000256" key="3">
    <source>
        <dbReference type="ARBA" id="ARBA00006376"/>
    </source>
</evidence>
<dbReference type="AlphaFoldDB" id="A0A2H0XA02"/>
<gene>
    <name evidence="9 12" type="primary">glyA</name>
    <name evidence="12" type="ORF">COT51_01035</name>
</gene>
<comment type="subcellular location">
    <subcellularLocation>
        <location evidence="2 9">Cytoplasm</location>
    </subcellularLocation>
</comment>
<comment type="similarity">
    <text evidence="3 9">Belongs to the SHMT family.</text>
</comment>
<dbReference type="UniPathway" id="UPA00288">
    <property type="reaction ID" value="UER01023"/>
</dbReference>
<dbReference type="Gene3D" id="3.40.640.10">
    <property type="entry name" value="Type I PLP-dependent aspartate aminotransferase-like (Major domain)"/>
    <property type="match status" value="1"/>
</dbReference>
<dbReference type="Gene3D" id="3.90.1150.10">
    <property type="entry name" value="Aspartate Aminotransferase, domain 1"/>
    <property type="match status" value="1"/>
</dbReference>
<accession>A0A2H0XA02</accession>
<dbReference type="Proteomes" id="UP000231098">
    <property type="component" value="Unassembled WGS sequence"/>
</dbReference>
<dbReference type="PANTHER" id="PTHR11680">
    <property type="entry name" value="SERINE HYDROXYMETHYLTRANSFERASE"/>
    <property type="match status" value="1"/>
</dbReference>
<dbReference type="InterPro" id="IPR001085">
    <property type="entry name" value="Ser_HO-MeTrfase"/>
</dbReference>
<dbReference type="GO" id="GO:0008168">
    <property type="term" value="F:methyltransferase activity"/>
    <property type="evidence" value="ECO:0007669"/>
    <property type="project" value="UniProtKB-KW"/>
</dbReference>
<reference evidence="13" key="1">
    <citation type="submission" date="2017-09" db="EMBL/GenBank/DDBJ databases">
        <title>Depth-based differentiation of microbial function through sediment-hosted aquifers and enrichment of novel symbionts in the deep terrestrial subsurface.</title>
        <authorList>
            <person name="Probst A.J."/>
            <person name="Ladd B."/>
            <person name="Jarett J.K."/>
            <person name="Geller-Mcgrath D.E."/>
            <person name="Sieber C.M.K."/>
            <person name="Emerson J.B."/>
            <person name="Anantharaman K."/>
            <person name="Thomas B.C."/>
            <person name="Malmstrom R."/>
            <person name="Stieglmeier M."/>
            <person name="Klingl A."/>
            <person name="Woyke T."/>
            <person name="Ryan C.M."/>
            <person name="Banfield J.F."/>
        </authorList>
    </citation>
    <scope>NUCLEOTIDE SEQUENCE [LARGE SCALE GENOMIC DNA]</scope>
</reference>
<evidence type="ECO:0000256" key="2">
    <source>
        <dbReference type="ARBA" id="ARBA00004496"/>
    </source>
</evidence>
<dbReference type="GO" id="GO:0030170">
    <property type="term" value="F:pyridoxal phosphate binding"/>
    <property type="evidence" value="ECO:0007669"/>
    <property type="project" value="UniProtKB-UniRule"/>
</dbReference>
<feature type="site" description="Plays an important role in substrate specificity" evidence="9">
    <location>
        <position position="218"/>
    </location>
</feature>
<dbReference type="GO" id="GO:0019264">
    <property type="term" value="P:glycine biosynthetic process from serine"/>
    <property type="evidence" value="ECO:0007669"/>
    <property type="project" value="UniProtKB-UniRule"/>
</dbReference>
<comment type="catalytic activity">
    <reaction evidence="9">
        <text>(6R)-5,10-methylene-5,6,7,8-tetrahydrofolate + glycine + H2O = (6S)-5,6,7,8-tetrahydrofolate + L-serine</text>
        <dbReference type="Rhea" id="RHEA:15481"/>
        <dbReference type="ChEBI" id="CHEBI:15377"/>
        <dbReference type="ChEBI" id="CHEBI:15636"/>
        <dbReference type="ChEBI" id="CHEBI:33384"/>
        <dbReference type="ChEBI" id="CHEBI:57305"/>
        <dbReference type="ChEBI" id="CHEBI:57453"/>
        <dbReference type="EC" id="2.1.2.1"/>
    </reaction>
</comment>
<dbReference type="PIRSF" id="PIRSF000412">
    <property type="entry name" value="SHMT"/>
    <property type="match status" value="1"/>
</dbReference>
<keyword evidence="12" id="KW-0489">Methyltransferase</keyword>
<dbReference type="GO" id="GO:0035999">
    <property type="term" value="P:tetrahydrofolate interconversion"/>
    <property type="evidence" value="ECO:0007669"/>
    <property type="project" value="UniProtKB-UniRule"/>
</dbReference>
<dbReference type="InterPro" id="IPR015422">
    <property type="entry name" value="PyrdxlP-dep_Trfase_small"/>
</dbReference>
<comment type="subunit">
    <text evidence="4 9">Homodimer.</text>
</comment>
<evidence type="ECO:0000313" key="12">
    <source>
        <dbReference type="EMBL" id="PIS21770.1"/>
    </source>
</evidence>
<comment type="pathway">
    <text evidence="9">Amino-acid biosynthesis; glycine biosynthesis; glycine from L-serine: step 1/1.</text>
</comment>
<dbReference type="GO" id="GO:0005829">
    <property type="term" value="C:cytosol"/>
    <property type="evidence" value="ECO:0007669"/>
    <property type="project" value="TreeGrafter"/>
</dbReference>
<feature type="binding site" evidence="9">
    <location>
        <position position="234"/>
    </location>
    <ligand>
        <name>(6S)-5,6,7,8-tetrahydrofolate</name>
        <dbReference type="ChEBI" id="CHEBI:57453"/>
    </ligand>
</feature>
<dbReference type="InterPro" id="IPR039429">
    <property type="entry name" value="SHMT-like_dom"/>
</dbReference>
<protein>
    <recommendedName>
        <fullName evidence="9">Serine hydroxymethyltransferase</fullName>
        <shortName evidence="9">SHMT</shortName>
        <shortName evidence="9">Serine methylase</shortName>
        <ecNumber evidence="9">2.1.2.1</ecNumber>
    </recommendedName>
</protein>
<evidence type="ECO:0000256" key="4">
    <source>
        <dbReference type="ARBA" id="ARBA00011738"/>
    </source>
</evidence>
<dbReference type="GO" id="GO:0032259">
    <property type="term" value="P:methylation"/>
    <property type="evidence" value="ECO:0007669"/>
    <property type="project" value="UniProtKB-KW"/>
</dbReference>
<dbReference type="FunFam" id="3.40.640.10:FF:000001">
    <property type="entry name" value="Serine hydroxymethyltransferase"/>
    <property type="match status" value="1"/>
</dbReference>
<feature type="modified residue" description="N6-(pyridoxal phosphate)lysine" evidence="9 10">
    <location>
        <position position="219"/>
    </location>
</feature>
<feature type="domain" description="Serine hydroxymethyltransferase-like" evidence="11">
    <location>
        <begin position="3"/>
        <end position="374"/>
    </location>
</feature>
<dbReference type="InterPro" id="IPR015424">
    <property type="entry name" value="PyrdxlP-dep_Trfase"/>
</dbReference>
<dbReference type="InterPro" id="IPR015421">
    <property type="entry name" value="PyrdxlP-dep_Trfase_major"/>
</dbReference>
<comment type="function">
    <text evidence="9">Catalyzes the reversible interconversion of serine and glycine with tetrahydrofolate (THF) serving as the one-carbon carrier. This reaction serves as the major source of one-carbon groups required for the biosynthesis of purines, thymidylate, methionine, and other important biomolecules. Also exhibits THF-independent aldolase activity toward beta-hydroxyamino acids, producing glycine and aldehydes, via a retro-aldol mechanism.</text>
</comment>
<dbReference type="EC" id="2.1.2.1" evidence="9"/>
<dbReference type="CDD" id="cd00378">
    <property type="entry name" value="SHMT"/>
    <property type="match status" value="1"/>
</dbReference>
<dbReference type="InterPro" id="IPR049943">
    <property type="entry name" value="Ser_HO-MeTrfase-like"/>
</dbReference>
<evidence type="ECO:0000256" key="6">
    <source>
        <dbReference type="ARBA" id="ARBA00022563"/>
    </source>
</evidence>
<keyword evidence="9" id="KW-0028">Amino-acid biosynthesis</keyword>
<organism evidence="12 13">
    <name type="scientific">candidate division WWE3 bacterium CG08_land_8_20_14_0_20_41_15</name>
    <dbReference type="NCBI Taxonomy" id="1975086"/>
    <lineage>
        <taxon>Bacteria</taxon>
        <taxon>Katanobacteria</taxon>
    </lineage>
</organism>
<proteinExistence type="inferred from homology"/>
<evidence type="ECO:0000256" key="10">
    <source>
        <dbReference type="PIRSR" id="PIRSR000412-50"/>
    </source>
</evidence>
<comment type="caution">
    <text evidence="9">Lacks conserved residue(s) required for the propagation of feature annotation.</text>
</comment>
<keyword evidence="8 9" id="KW-0663">Pyridoxal phosphate</keyword>
<comment type="cofactor">
    <cofactor evidence="1 9 10">
        <name>pyridoxal 5'-phosphate</name>
        <dbReference type="ChEBI" id="CHEBI:597326"/>
    </cofactor>
</comment>
<evidence type="ECO:0000256" key="7">
    <source>
        <dbReference type="ARBA" id="ARBA00022679"/>
    </source>
</evidence>
<dbReference type="UniPathway" id="UPA00193"/>
<name>A0A2H0XA02_UNCKA</name>
<dbReference type="NCBIfam" id="NF000586">
    <property type="entry name" value="PRK00011.1"/>
    <property type="match status" value="1"/>
</dbReference>
<keyword evidence="6 9" id="KW-0554">One-carbon metabolism</keyword>
<evidence type="ECO:0000259" key="11">
    <source>
        <dbReference type="Pfam" id="PF00464"/>
    </source>
</evidence>